<protein>
    <recommendedName>
        <fullName evidence="2">carbonic anhydrase</fullName>
        <ecNumber evidence="2">4.2.1.1</ecNumber>
    </recommendedName>
</protein>
<dbReference type="EC" id="4.2.1.1" evidence="2"/>
<evidence type="ECO:0000256" key="2">
    <source>
        <dbReference type="ARBA" id="ARBA00012925"/>
    </source>
</evidence>
<keyword evidence="4" id="KW-0456">Lyase</keyword>
<reference evidence="9" key="1">
    <citation type="journal article" date="2019" name="Int. J. Syst. Evol. Microbiol.">
        <title>The Global Catalogue of Microorganisms (GCM) 10K type strain sequencing project: providing services to taxonomists for standard genome sequencing and annotation.</title>
        <authorList>
            <consortium name="The Broad Institute Genomics Platform"/>
            <consortium name="The Broad Institute Genome Sequencing Center for Infectious Disease"/>
            <person name="Wu L."/>
            <person name="Ma J."/>
        </authorList>
    </citation>
    <scope>NUCLEOTIDE SEQUENCE [LARGE SCALE GENOMIC DNA]</scope>
    <source>
        <strain evidence="9">JCM 18409</strain>
    </source>
</reference>
<accession>A0ABP9IY46</accession>
<comment type="caution">
    <text evidence="8">The sequence shown here is derived from an EMBL/GenBank/DDBJ whole genome shotgun (WGS) entry which is preliminary data.</text>
</comment>
<keyword evidence="3" id="KW-0862">Zinc</keyword>
<proteinExistence type="inferred from homology"/>
<sequence>MQPPIDHARSIGRRPEDFASPAHGRSAQVLFVTCSDSRVVPALITGARPGQLLDPHTAGAIVPPPTSDRPTYEVHTDAVHAQRPDTDTFEALCGAR</sequence>
<feature type="compositionally biased region" description="Basic and acidic residues" evidence="7">
    <location>
        <begin position="1"/>
        <end position="17"/>
    </location>
</feature>
<evidence type="ECO:0000256" key="1">
    <source>
        <dbReference type="ARBA" id="ARBA00006217"/>
    </source>
</evidence>
<dbReference type="InterPro" id="IPR036874">
    <property type="entry name" value="Carbonic_anhydrase_sf"/>
</dbReference>
<comment type="similarity">
    <text evidence="1">Belongs to the beta-class carbonic anhydrase family.</text>
</comment>
<dbReference type="Proteomes" id="UP001501759">
    <property type="component" value="Unassembled WGS sequence"/>
</dbReference>
<keyword evidence="9" id="KW-1185">Reference proteome</keyword>
<dbReference type="InterPro" id="IPR015892">
    <property type="entry name" value="Carbonic_anhydrase_CS"/>
</dbReference>
<feature type="region of interest" description="Disordered" evidence="7">
    <location>
        <begin position="1"/>
        <end position="22"/>
    </location>
</feature>
<dbReference type="InterPro" id="IPR001765">
    <property type="entry name" value="Carbonic_anhydrase"/>
</dbReference>
<comment type="function">
    <text evidence="5">Catalyzes the reversible hydration of carbon dioxide to form bicarbonate.</text>
</comment>
<evidence type="ECO:0000256" key="5">
    <source>
        <dbReference type="ARBA" id="ARBA00024993"/>
    </source>
</evidence>
<evidence type="ECO:0000256" key="3">
    <source>
        <dbReference type="ARBA" id="ARBA00022833"/>
    </source>
</evidence>
<organism evidence="8 9">
    <name type="scientific">Streptomyces siamensis</name>
    <dbReference type="NCBI Taxonomy" id="1274986"/>
    <lineage>
        <taxon>Bacteria</taxon>
        <taxon>Bacillati</taxon>
        <taxon>Actinomycetota</taxon>
        <taxon>Actinomycetes</taxon>
        <taxon>Kitasatosporales</taxon>
        <taxon>Streptomycetaceae</taxon>
        <taxon>Streptomyces</taxon>
    </lineage>
</organism>
<dbReference type="SUPFAM" id="SSF53056">
    <property type="entry name" value="beta-carbonic anhydrase, cab"/>
    <property type="match status" value="1"/>
</dbReference>
<evidence type="ECO:0000256" key="7">
    <source>
        <dbReference type="SAM" id="MobiDB-lite"/>
    </source>
</evidence>
<evidence type="ECO:0000313" key="9">
    <source>
        <dbReference type="Proteomes" id="UP001501759"/>
    </source>
</evidence>
<dbReference type="Pfam" id="PF00484">
    <property type="entry name" value="Pro_CA"/>
    <property type="match status" value="1"/>
</dbReference>
<evidence type="ECO:0000256" key="4">
    <source>
        <dbReference type="ARBA" id="ARBA00023239"/>
    </source>
</evidence>
<dbReference type="Gene3D" id="3.40.1050.10">
    <property type="entry name" value="Carbonic anhydrase"/>
    <property type="match status" value="1"/>
</dbReference>
<dbReference type="EMBL" id="BAABKB010000009">
    <property type="protein sequence ID" value="GAA5011513.1"/>
    <property type="molecule type" value="Genomic_DNA"/>
</dbReference>
<evidence type="ECO:0000313" key="8">
    <source>
        <dbReference type="EMBL" id="GAA5011513.1"/>
    </source>
</evidence>
<name>A0ABP9IY46_9ACTN</name>
<dbReference type="PROSITE" id="PS00704">
    <property type="entry name" value="PROK_CO2_ANHYDRASE_1"/>
    <property type="match status" value="1"/>
</dbReference>
<gene>
    <name evidence="8" type="ORF">GCM10023335_32760</name>
</gene>
<comment type="catalytic activity">
    <reaction evidence="6">
        <text>hydrogencarbonate + H(+) = CO2 + H2O</text>
        <dbReference type="Rhea" id="RHEA:10748"/>
        <dbReference type="ChEBI" id="CHEBI:15377"/>
        <dbReference type="ChEBI" id="CHEBI:15378"/>
        <dbReference type="ChEBI" id="CHEBI:16526"/>
        <dbReference type="ChEBI" id="CHEBI:17544"/>
        <dbReference type="EC" id="4.2.1.1"/>
    </reaction>
</comment>
<evidence type="ECO:0000256" key="6">
    <source>
        <dbReference type="ARBA" id="ARBA00048348"/>
    </source>
</evidence>